<name>A0A1H3TK56_9ACTN</name>
<dbReference type="RefSeq" id="WP_176985119.1">
    <property type="nucleotide sequence ID" value="NZ_BOND01000001.1"/>
</dbReference>
<dbReference type="GO" id="GO:0016491">
    <property type="term" value="F:oxidoreductase activity"/>
    <property type="evidence" value="ECO:0007669"/>
    <property type="project" value="InterPro"/>
</dbReference>
<reference evidence="3" key="1">
    <citation type="submission" date="2016-10" db="EMBL/GenBank/DDBJ databases">
        <authorList>
            <person name="Varghese N."/>
            <person name="Submissions S."/>
        </authorList>
    </citation>
    <scope>NUCLEOTIDE SEQUENCE [LARGE SCALE GENOMIC DNA]</scope>
    <source>
        <strain evidence="3">DSM 44718</strain>
    </source>
</reference>
<dbReference type="AlphaFoldDB" id="A0A1H3TK56"/>
<dbReference type="STRING" id="137265.SAMN05421684_5829"/>
<organism evidence="2 3">
    <name type="scientific">Asanoa ishikariensis</name>
    <dbReference type="NCBI Taxonomy" id="137265"/>
    <lineage>
        <taxon>Bacteria</taxon>
        <taxon>Bacillati</taxon>
        <taxon>Actinomycetota</taxon>
        <taxon>Actinomycetes</taxon>
        <taxon>Micromonosporales</taxon>
        <taxon>Micromonosporaceae</taxon>
        <taxon>Asanoa</taxon>
    </lineage>
</organism>
<dbReference type="InterPro" id="IPR001853">
    <property type="entry name" value="DSBA-like_thioredoxin_dom"/>
</dbReference>
<proteinExistence type="predicted"/>
<protein>
    <submittedName>
        <fullName evidence="2">Predicted dithiol-disulfide isomerase, DsbA family</fullName>
    </submittedName>
</protein>
<evidence type="ECO:0000313" key="2">
    <source>
        <dbReference type="EMBL" id="SDZ50035.1"/>
    </source>
</evidence>
<dbReference type="PANTHER" id="PTHR13887:SF41">
    <property type="entry name" value="THIOREDOXIN SUPERFAMILY PROTEIN"/>
    <property type="match status" value="1"/>
</dbReference>
<sequence length="227" mass="25126">MKIEFWSDIVCPYCGLMDHRIHQALGRLPYGDRVQVIHRSFQLHPDLPREGVTQRELIKMAGAPPTTVDQVLRPIERQAKEEGLTPYRAVDRTLGPTDLAHELLAYATDQGRGNEVWTAMFRAHFGQARKLWTEDEVLDFAADVGLEGAAEALRSRRYRGRVDADQRQALRLGARGAPFLVFDGRFAVPGAIGAGDLRAIIDRAWNESNPLPVVGGADGVCTPDGCD</sequence>
<dbReference type="InterPro" id="IPR036249">
    <property type="entry name" value="Thioredoxin-like_sf"/>
</dbReference>
<dbReference type="PANTHER" id="PTHR13887">
    <property type="entry name" value="GLUTATHIONE S-TRANSFERASE KAPPA"/>
    <property type="match status" value="1"/>
</dbReference>
<dbReference type="SUPFAM" id="SSF52833">
    <property type="entry name" value="Thioredoxin-like"/>
    <property type="match status" value="1"/>
</dbReference>
<dbReference type="EMBL" id="FNQB01000003">
    <property type="protein sequence ID" value="SDZ50035.1"/>
    <property type="molecule type" value="Genomic_DNA"/>
</dbReference>
<dbReference type="CDD" id="cd03024">
    <property type="entry name" value="DsbA_FrnE"/>
    <property type="match status" value="1"/>
</dbReference>
<keyword evidence="3" id="KW-1185">Reference proteome</keyword>
<dbReference type="GO" id="GO:0016853">
    <property type="term" value="F:isomerase activity"/>
    <property type="evidence" value="ECO:0007669"/>
    <property type="project" value="UniProtKB-KW"/>
</dbReference>
<dbReference type="Gene3D" id="3.40.30.10">
    <property type="entry name" value="Glutaredoxin"/>
    <property type="match status" value="1"/>
</dbReference>
<evidence type="ECO:0000259" key="1">
    <source>
        <dbReference type="Pfam" id="PF01323"/>
    </source>
</evidence>
<feature type="domain" description="DSBA-like thioredoxin" evidence="1">
    <location>
        <begin position="3"/>
        <end position="192"/>
    </location>
</feature>
<accession>A0A1H3TK56</accession>
<evidence type="ECO:0000313" key="3">
    <source>
        <dbReference type="Proteomes" id="UP000199632"/>
    </source>
</evidence>
<dbReference type="Proteomes" id="UP000199632">
    <property type="component" value="Unassembled WGS sequence"/>
</dbReference>
<keyword evidence="2" id="KW-0413">Isomerase</keyword>
<dbReference type="Pfam" id="PF01323">
    <property type="entry name" value="DSBA"/>
    <property type="match status" value="1"/>
</dbReference>
<gene>
    <name evidence="2" type="ORF">SAMN05421684_5829</name>
</gene>